<keyword evidence="7" id="KW-0963">Cytoplasm</keyword>
<comment type="catalytic activity">
    <reaction evidence="1">
        <text>Cleavage of an N-acetyl or N-formyl amino acid from the N-terminus of a polypeptide.</text>
        <dbReference type="EC" id="3.4.19.1"/>
    </reaction>
</comment>
<dbReference type="AlphaFoldDB" id="A0A315W5S3"/>
<evidence type="ECO:0000313" key="13">
    <source>
        <dbReference type="Proteomes" id="UP000250572"/>
    </source>
</evidence>
<dbReference type="InterPro" id="IPR029058">
    <property type="entry name" value="AB_hydrolase_fold"/>
</dbReference>
<dbReference type="GO" id="GO:0006508">
    <property type="term" value="P:proteolysis"/>
    <property type="evidence" value="ECO:0007669"/>
    <property type="project" value="InterPro"/>
</dbReference>
<dbReference type="EC" id="3.4.19.1" evidence="5"/>
<reference evidence="12 13" key="1">
    <citation type="journal article" date="2018" name="G3 (Bethesda)">
        <title>A High-Quality Reference Genome for the Invasive Mosquitofish Gambusia affinis Using a Chicago Library.</title>
        <authorList>
            <person name="Hoffberg S.L."/>
            <person name="Troendle N.J."/>
            <person name="Glenn T.C."/>
            <person name="Mahmud O."/>
            <person name="Louha S."/>
            <person name="Chalopin D."/>
            <person name="Bennetzen J.L."/>
            <person name="Mauricio R."/>
        </authorList>
    </citation>
    <scope>NUCLEOTIDE SEQUENCE [LARGE SCALE GENOMIC DNA]</scope>
    <source>
        <strain evidence="12">NE01/NJP1002.9</strain>
        <tissue evidence="12">Muscle</tissue>
    </source>
</reference>
<feature type="region of interest" description="Disordered" evidence="9">
    <location>
        <begin position="377"/>
        <end position="419"/>
    </location>
</feature>
<evidence type="ECO:0000256" key="3">
    <source>
        <dbReference type="ARBA" id="ARBA00010040"/>
    </source>
</evidence>
<keyword evidence="8" id="KW-0378">Hydrolase</keyword>
<dbReference type="SUPFAM" id="SSF82171">
    <property type="entry name" value="DPP6 N-terminal domain-like"/>
    <property type="match status" value="1"/>
</dbReference>
<evidence type="ECO:0000256" key="7">
    <source>
        <dbReference type="ARBA" id="ARBA00022490"/>
    </source>
</evidence>
<dbReference type="InterPro" id="IPR045550">
    <property type="entry name" value="AARE_N"/>
</dbReference>
<evidence type="ECO:0000259" key="11">
    <source>
        <dbReference type="Pfam" id="PF19283"/>
    </source>
</evidence>
<sequence>MDSDQITGLYGKVSGLAAPVSAHVSEEQLPEVRIYTVTAEWIQTDLVRNSRLRYSQQWTLIADSNNHKSIRTVLPPGPCSPLSGELLSELSPVRGLRAVVRETGSQQLLEIWDRHGLRKSLNLSALNIHGRVYDDTQFGCLSWSECESKLLFVAERSRSSSAETRSGDSVSRKDRSVYCEDWGEALTSKSVPVLCVVDLHHGEVDVLQSVPQDVSPGQALWAPGSQAVFFVGWYHEPFRLGLKFCSNRRSALFRLSLDGHCECISGDNLSVSCPRLSPDGSTLIYLQGSVFGPHNQCLSVQQVWCGLNVKPAQLDLKSGKTSTMLDVVSRPQTGDFAGVYEALPPRCWSADGQRVVFSSAVRNWKDVFMVDRGTKKVSSLSDSKSPSSPPPPPPPSSLLSSSPSFIFPPPPSQPPTPLLPPPPSPYWSLYSPPPPPPPPAVPLFPPPLPLLSPVLPPPPSPFAQNSAPPLPADPYFPNPPPPFPPPHSSSHLHQEHQRQVEDLSDLSKVYGSWKLLTVQRDLMVVCCSSPNSPPTLRVGFLPSADETVTWKTLQQPVTTFDYLWTVLDVTPTSDEDNRRYPGLDFGAILVKPSRLFCETGTPMVVFIHGGPHSQFPAEWNSTTAGLVELGFAVLMVNYRGSTGFGQDSILSLIGQIGSQDVKDVQRAVMAALQSDKTLDPKRLAVIGGSHGGFLSCHLIGQYPDSYRACAARNPVTNAATLLGTSDIVDWRYTSAGFQFSYDNIPTAETLAAMLQKSPITHAAQIKAPVLLMLGGKDRRVSPHQGLELYKVLKSRGSPVRLLWFPEDGHSLSRVDTQVDCFLNTVLWLNQHL</sequence>
<dbReference type="FunFam" id="3.40.50.1820:FF:000043">
    <property type="entry name" value="acylamino-acid-releasing enzyme"/>
    <property type="match status" value="1"/>
</dbReference>
<feature type="compositionally biased region" description="Pro residues" evidence="9">
    <location>
        <begin position="387"/>
        <end position="396"/>
    </location>
</feature>
<comment type="similarity">
    <text evidence="3">Belongs to the peptidase S9C family.</text>
</comment>
<evidence type="ECO:0000256" key="9">
    <source>
        <dbReference type="SAM" id="MobiDB-lite"/>
    </source>
</evidence>
<dbReference type="Proteomes" id="UP000250572">
    <property type="component" value="Unassembled WGS sequence"/>
</dbReference>
<evidence type="ECO:0000256" key="6">
    <source>
        <dbReference type="ARBA" id="ARBA00018421"/>
    </source>
</evidence>
<evidence type="ECO:0000256" key="8">
    <source>
        <dbReference type="ARBA" id="ARBA00022801"/>
    </source>
</evidence>
<dbReference type="GO" id="GO:0004252">
    <property type="term" value="F:serine-type endopeptidase activity"/>
    <property type="evidence" value="ECO:0007669"/>
    <property type="project" value="TreeGrafter"/>
</dbReference>
<name>A0A315W5S3_GAMAF</name>
<accession>A0A315W5S3</accession>
<feature type="domain" description="Acylamino-acid-releasing enzyme N-terminal" evidence="11">
    <location>
        <begin position="41"/>
        <end position="388"/>
    </location>
</feature>
<dbReference type="GO" id="GO:0005737">
    <property type="term" value="C:cytoplasm"/>
    <property type="evidence" value="ECO:0007669"/>
    <property type="project" value="UniProtKB-SubCell"/>
</dbReference>
<comment type="caution">
    <text evidence="12">The sequence shown here is derived from an EMBL/GenBank/DDBJ whole genome shotgun (WGS) entry which is preliminary data.</text>
</comment>
<evidence type="ECO:0000313" key="12">
    <source>
        <dbReference type="EMBL" id="PWA30969.1"/>
    </source>
</evidence>
<feature type="region of interest" description="Disordered" evidence="9">
    <location>
        <begin position="459"/>
        <end position="500"/>
    </location>
</feature>
<feature type="compositionally biased region" description="Pro residues" evidence="9">
    <location>
        <begin position="468"/>
        <end position="487"/>
    </location>
</feature>
<evidence type="ECO:0000256" key="4">
    <source>
        <dbReference type="ARBA" id="ARBA00011881"/>
    </source>
</evidence>
<dbReference type="Pfam" id="PF00326">
    <property type="entry name" value="Peptidase_S9"/>
    <property type="match status" value="1"/>
</dbReference>
<feature type="domain" description="Peptidase S9 prolyl oligopeptidase catalytic" evidence="10">
    <location>
        <begin position="625"/>
        <end position="832"/>
    </location>
</feature>
<dbReference type="Gene3D" id="2.120.10.30">
    <property type="entry name" value="TolB, C-terminal domain"/>
    <property type="match status" value="1"/>
</dbReference>
<proteinExistence type="inferred from homology"/>
<dbReference type="SUPFAM" id="SSF53474">
    <property type="entry name" value="alpha/beta-Hydrolases"/>
    <property type="match status" value="1"/>
</dbReference>
<evidence type="ECO:0000256" key="5">
    <source>
        <dbReference type="ARBA" id="ARBA00012917"/>
    </source>
</evidence>
<dbReference type="PANTHER" id="PTHR42776:SF1">
    <property type="entry name" value="ACYLAMINO-ACID-RELEASING ENZYME"/>
    <property type="match status" value="1"/>
</dbReference>
<dbReference type="Gene3D" id="3.40.50.1820">
    <property type="entry name" value="alpha/beta hydrolase"/>
    <property type="match status" value="1"/>
</dbReference>
<protein>
    <recommendedName>
        <fullName evidence="6">Acylamino-acid-releasing enzyme</fullName>
        <ecNumber evidence="5">3.4.19.1</ecNumber>
    </recommendedName>
</protein>
<dbReference type="STRING" id="33528.ENSGAFP00000028163"/>
<evidence type="ECO:0000259" key="10">
    <source>
        <dbReference type="Pfam" id="PF00326"/>
    </source>
</evidence>
<organism evidence="12 13">
    <name type="scientific">Gambusia affinis</name>
    <name type="common">Western mosquitofish</name>
    <name type="synonym">Heterandria affinis</name>
    <dbReference type="NCBI Taxonomy" id="33528"/>
    <lineage>
        <taxon>Eukaryota</taxon>
        <taxon>Metazoa</taxon>
        <taxon>Chordata</taxon>
        <taxon>Craniata</taxon>
        <taxon>Vertebrata</taxon>
        <taxon>Euteleostomi</taxon>
        <taxon>Actinopterygii</taxon>
        <taxon>Neopterygii</taxon>
        <taxon>Teleostei</taxon>
        <taxon>Neoteleostei</taxon>
        <taxon>Acanthomorphata</taxon>
        <taxon>Ovalentaria</taxon>
        <taxon>Atherinomorphae</taxon>
        <taxon>Cyprinodontiformes</taxon>
        <taxon>Poeciliidae</taxon>
        <taxon>Poeciliinae</taxon>
        <taxon>Gambusia</taxon>
    </lineage>
</organism>
<gene>
    <name evidence="12" type="ORF">CCH79_00010557</name>
</gene>
<dbReference type="PANTHER" id="PTHR42776">
    <property type="entry name" value="SERINE PEPTIDASE S9 FAMILY MEMBER"/>
    <property type="match status" value="1"/>
</dbReference>
<evidence type="ECO:0000256" key="2">
    <source>
        <dbReference type="ARBA" id="ARBA00004496"/>
    </source>
</evidence>
<feature type="compositionally biased region" description="Pro residues" evidence="9">
    <location>
        <begin position="406"/>
        <end position="419"/>
    </location>
</feature>
<comment type="subcellular location">
    <subcellularLocation>
        <location evidence="2">Cytoplasm</location>
    </subcellularLocation>
</comment>
<comment type="subunit">
    <text evidence="4">Homotetramer.</text>
</comment>
<dbReference type="GO" id="GO:0008242">
    <property type="term" value="F:omega peptidase activity"/>
    <property type="evidence" value="ECO:0007669"/>
    <property type="project" value="UniProtKB-EC"/>
</dbReference>
<dbReference type="Pfam" id="PF19283">
    <property type="entry name" value="APEH_N"/>
    <property type="match status" value="1"/>
</dbReference>
<dbReference type="InterPro" id="IPR001375">
    <property type="entry name" value="Peptidase_S9_cat"/>
</dbReference>
<dbReference type="InterPro" id="IPR011042">
    <property type="entry name" value="6-blade_b-propeller_TolB-like"/>
</dbReference>
<dbReference type="EMBL" id="NHOQ01000318">
    <property type="protein sequence ID" value="PWA30969.1"/>
    <property type="molecule type" value="Genomic_DNA"/>
</dbReference>
<keyword evidence="13" id="KW-1185">Reference proteome</keyword>
<evidence type="ECO:0000256" key="1">
    <source>
        <dbReference type="ARBA" id="ARBA00000721"/>
    </source>
</evidence>